<sequence length="359" mass="40393">MKDFQSVELDKSEGHCTVYPLAKQSRLPFPLSNTVSTTHAFIQFMMMFGVLTEFLNMMVEELTMDQNRVAKRRRGYILDTARALRFQASVPLKFCGEYALTAVYVINRIPTPTLQGRCPYEVLYGHLPSLKHLRVFGCLGYVTDLKRGDIFSPRVVPTIFLGYSLAQKGYKMYVIHSRSFQVRREVVFKENVFLFKHLPTTISSLFPVLDLTTISATSPSMSSLSDTAESAELALDNVVPEAIVQPLDMLDTPAGPIEIVDGSNLLSHDISMPSNVPELSRKFTRTSRPPVWLKDYVTQKQGNSNCCYPMSKYVSYANISQPFSVSLTAYSAIAEPQSYSKVVKQIDRGYAIRDCNLRG</sequence>
<protein>
    <submittedName>
        <fullName evidence="2">Uncharacterized protein LOC142162992</fullName>
    </submittedName>
</protein>
<keyword evidence="1" id="KW-1185">Reference proteome</keyword>
<dbReference type="Proteomes" id="UP000790787">
    <property type="component" value="Chromosome 8"/>
</dbReference>
<proteinExistence type="predicted"/>
<reference evidence="1" key="1">
    <citation type="journal article" date="2014" name="Nat. Commun.">
        <title>The tobacco genome sequence and its comparison with those of tomato and potato.</title>
        <authorList>
            <person name="Sierro N."/>
            <person name="Battey J.N."/>
            <person name="Ouadi S."/>
            <person name="Bakaher N."/>
            <person name="Bovet L."/>
            <person name="Willig A."/>
            <person name="Goepfert S."/>
            <person name="Peitsch M.C."/>
            <person name="Ivanov N.V."/>
        </authorList>
    </citation>
    <scope>NUCLEOTIDE SEQUENCE [LARGE SCALE GENOMIC DNA]</scope>
</reference>
<reference evidence="2" key="2">
    <citation type="submission" date="2025-08" db="UniProtKB">
        <authorList>
            <consortium name="RefSeq"/>
        </authorList>
    </citation>
    <scope>IDENTIFICATION</scope>
    <source>
        <tissue evidence="2">Leaf</tissue>
    </source>
</reference>
<dbReference type="RefSeq" id="XP_075076338.1">
    <property type="nucleotide sequence ID" value="XM_075220237.1"/>
</dbReference>
<accession>A0AC58RUC9</accession>
<evidence type="ECO:0000313" key="1">
    <source>
        <dbReference type="Proteomes" id="UP000790787"/>
    </source>
</evidence>
<evidence type="ECO:0000313" key="2">
    <source>
        <dbReference type="RefSeq" id="XP_075076338.1"/>
    </source>
</evidence>
<organism evidence="1 2">
    <name type="scientific">Nicotiana tabacum</name>
    <name type="common">Common tobacco</name>
    <dbReference type="NCBI Taxonomy" id="4097"/>
    <lineage>
        <taxon>Eukaryota</taxon>
        <taxon>Viridiplantae</taxon>
        <taxon>Streptophyta</taxon>
        <taxon>Embryophyta</taxon>
        <taxon>Tracheophyta</taxon>
        <taxon>Spermatophyta</taxon>
        <taxon>Magnoliopsida</taxon>
        <taxon>eudicotyledons</taxon>
        <taxon>Gunneridae</taxon>
        <taxon>Pentapetalae</taxon>
        <taxon>asterids</taxon>
        <taxon>lamiids</taxon>
        <taxon>Solanales</taxon>
        <taxon>Solanaceae</taxon>
        <taxon>Nicotianoideae</taxon>
        <taxon>Nicotianeae</taxon>
        <taxon>Nicotiana</taxon>
    </lineage>
</organism>
<name>A0AC58RUC9_TOBAC</name>
<gene>
    <name evidence="2" type="primary">LOC142162992</name>
</gene>